<evidence type="ECO:0000313" key="2">
    <source>
        <dbReference type="EMBL" id="KAL2344937.1"/>
    </source>
</evidence>
<keyword evidence="1" id="KW-0732">Signal</keyword>
<sequence>MIVFASASLCLLSAISNSVLNRSFSAAIFSGLDLVDFFSCNICFTVAAE</sequence>
<protein>
    <submittedName>
        <fullName evidence="2">Uncharacterized protein</fullName>
    </submittedName>
</protein>
<evidence type="ECO:0000256" key="1">
    <source>
        <dbReference type="SAM" id="SignalP"/>
    </source>
</evidence>
<comment type="caution">
    <text evidence="2">The sequence shown here is derived from an EMBL/GenBank/DDBJ whole genome shotgun (WGS) entry which is preliminary data.</text>
</comment>
<organism evidence="2 3">
    <name type="scientific">Flemingia macrophylla</name>
    <dbReference type="NCBI Taxonomy" id="520843"/>
    <lineage>
        <taxon>Eukaryota</taxon>
        <taxon>Viridiplantae</taxon>
        <taxon>Streptophyta</taxon>
        <taxon>Embryophyta</taxon>
        <taxon>Tracheophyta</taxon>
        <taxon>Spermatophyta</taxon>
        <taxon>Magnoliopsida</taxon>
        <taxon>eudicotyledons</taxon>
        <taxon>Gunneridae</taxon>
        <taxon>Pentapetalae</taxon>
        <taxon>rosids</taxon>
        <taxon>fabids</taxon>
        <taxon>Fabales</taxon>
        <taxon>Fabaceae</taxon>
        <taxon>Papilionoideae</taxon>
        <taxon>50 kb inversion clade</taxon>
        <taxon>NPAAA clade</taxon>
        <taxon>indigoferoid/millettioid clade</taxon>
        <taxon>Phaseoleae</taxon>
        <taxon>Flemingia</taxon>
    </lineage>
</organism>
<feature type="signal peptide" evidence="1">
    <location>
        <begin position="1"/>
        <end position="18"/>
    </location>
</feature>
<dbReference type="Proteomes" id="UP001603857">
    <property type="component" value="Unassembled WGS sequence"/>
</dbReference>
<dbReference type="EMBL" id="JBGMDY010000002">
    <property type="protein sequence ID" value="KAL2344937.1"/>
    <property type="molecule type" value="Genomic_DNA"/>
</dbReference>
<feature type="chain" id="PRO_5044791284" evidence="1">
    <location>
        <begin position="19"/>
        <end position="49"/>
    </location>
</feature>
<name>A0ABD1NA06_9FABA</name>
<dbReference type="AlphaFoldDB" id="A0ABD1NA06"/>
<gene>
    <name evidence="2" type="ORF">Fmac_006222</name>
</gene>
<reference evidence="2 3" key="1">
    <citation type="submission" date="2024-08" db="EMBL/GenBank/DDBJ databases">
        <title>Insights into the chromosomal genome structure of Flemingia macrophylla.</title>
        <authorList>
            <person name="Ding Y."/>
            <person name="Zhao Y."/>
            <person name="Bi W."/>
            <person name="Wu M."/>
            <person name="Zhao G."/>
            <person name="Gong Y."/>
            <person name="Li W."/>
            <person name="Zhang P."/>
        </authorList>
    </citation>
    <scope>NUCLEOTIDE SEQUENCE [LARGE SCALE GENOMIC DNA]</scope>
    <source>
        <strain evidence="2">DYQJB</strain>
        <tissue evidence="2">Leaf</tissue>
    </source>
</reference>
<evidence type="ECO:0000313" key="3">
    <source>
        <dbReference type="Proteomes" id="UP001603857"/>
    </source>
</evidence>
<keyword evidence="3" id="KW-1185">Reference proteome</keyword>
<proteinExistence type="predicted"/>
<accession>A0ABD1NA06</accession>